<name>A0A251TNZ0_HELAN</name>
<evidence type="ECO:0000313" key="1">
    <source>
        <dbReference type="EMBL" id="KAF5782833.1"/>
    </source>
</evidence>
<reference evidence="1" key="3">
    <citation type="submission" date="2020-06" db="EMBL/GenBank/DDBJ databases">
        <title>Helianthus annuus Genome sequencing and assembly Release 2.</title>
        <authorList>
            <person name="Gouzy J."/>
            <person name="Langlade N."/>
            <person name="Munos S."/>
        </authorList>
    </citation>
    <scope>NUCLEOTIDE SEQUENCE</scope>
    <source>
        <tissue evidence="1">Leaves</tissue>
    </source>
</reference>
<protein>
    <submittedName>
        <fullName evidence="2">Uncharacterized protein</fullName>
    </submittedName>
</protein>
<dbReference type="EMBL" id="MNCJ02000326">
    <property type="protein sequence ID" value="KAF5782833.1"/>
    <property type="molecule type" value="Genomic_DNA"/>
</dbReference>
<proteinExistence type="predicted"/>
<dbReference type="Gramene" id="mRNA:HanXRQr2_Chr11g0500751">
    <property type="protein sequence ID" value="mRNA:HanXRQr2_Chr11g0500751"/>
    <property type="gene ID" value="HanXRQr2_Chr11g0500751"/>
</dbReference>
<dbReference type="EMBL" id="CM007899">
    <property type="protein sequence ID" value="OTG12286.1"/>
    <property type="molecule type" value="Genomic_DNA"/>
</dbReference>
<accession>A0A251TNZ0</accession>
<sequence>MTTGTFVQNGRLSFTSLYRLNAGTMRNWLGFLLSIIRSLASLRCLKSVEQYFSY</sequence>
<evidence type="ECO:0000313" key="3">
    <source>
        <dbReference type="Proteomes" id="UP000215914"/>
    </source>
</evidence>
<dbReference type="AlphaFoldDB" id="A0A251TNZ0"/>
<dbReference type="InParanoid" id="A0A251TNZ0"/>
<reference evidence="1 3" key="1">
    <citation type="journal article" date="2017" name="Nature">
        <title>The sunflower genome provides insights into oil metabolism, flowering and Asterid evolution.</title>
        <authorList>
            <person name="Badouin H."/>
            <person name="Gouzy J."/>
            <person name="Grassa C.J."/>
            <person name="Murat F."/>
            <person name="Staton S.E."/>
            <person name="Cottret L."/>
            <person name="Lelandais-Briere C."/>
            <person name="Owens G.L."/>
            <person name="Carrere S."/>
            <person name="Mayjonade B."/>
            <person name="Legrand L."/>
            <person name="Gill N."/>
            <person name="Kane N.C."/>
            <person name="Bowers J.E."/>
            <person name="Hubner S."/>
            <person name="Bellec A."/>
            <person name="Berard A."/>
            <person name="Berges H."/>
            <person name="Blanchet N."/>
            <person name="Boniface M.C."/>
            <person name="Brunel D."/>
            <person name="Catrice O."/>
            <person name="Chaidir N."/>
            <person name="Claudel C."/>
            <person name="Donnadieu C."/>
            <person name="Faraut T."/>
            <person name="Fievet G."/>
            <person name="Helmstetter N."/>
            <person name="King M."/>
            <person name="Knapp S.J."/>
            <person name="Lai Z."/>
            <person name="Le Paslier M.C."/>
            <person name="Lippi Y."/>
            <person name="Lorenzon L."/>
            <person name="Mandel J.R."/>
            <person name="Marage G."/>
            <person name="Marchand G."/>
            <person name="Marquand E."/>
            <person name="Bret-Mestries E."/>
            <person name="Morien E."/>
            <person name="Nambeesan S."/>
            <person name="Nguyen T."/>
            <person name="Pegot-Espagnet P."/>
            <person name="Pouilly N."/>
            <person name="Raftis F."/>
            <person name="Sallet E."/>
            <person name="Schiex T."/>
            <person name="Thomas J."/>
            <person name="Vandecasteele C."/>
            <person name="Vares D."/>
            <person name="Vear F."/>
            <person name="Vautrin S."/>
            <person name="Crespi M."/>
            <person name="Mangin B."/>
            <person name="Burke J.M."/>
            <person name="Salse J."/>
            <person name="Munos S."/>
            <person name="Vincourt P."/>
            <person name="Rieseberg L.H."/>
            <person name="Langlade N.B."/>
        </authorList>
    </citation>
    <scope>NUCLEOTIDE SEQUENCE [LARGE SCALE GENOMIC DNA]</scope>
    <source>
        <strain evidence="3">cv. SF193</strain>
        <tissue evidence="1">Leaves</tissue>
    </source>
</reference>
<evidence type="ECO:0000313" key="2">
    <source>
        <dbReference type="EMBL" id="OTG12286.1"/>
    </source>
</evidence>
<organism evidence="2 3">
    <name type="scientific">Helianthus annuus</name>
    <name type="common">Common sunflower</name>
    <dbReference type="NCBI Taxonomy" id="4232"/>
    <lineage>
        <taxon>Eukaryota</taxon>
        <taxon>Viridiplantae</taxon>
        <taxon>Streptophyta</taxon>
        <taxon>Embryophyta</taxon>
        <taxon>Tracheophyta</taxon>
        <taxon>Spermatophyta</taxon>
        <taxon>Magnoliopsida</taxon>
        <taxon>eudicotyledons</taxon>
        <taxon>Gunneridae</taxon>
        <taxon>Pentapetalae</taxon>
        <taxon>asterids</taxon>
        <taxon>campanulids</taxon>
        <taxon>Asterales</taxon>
        <taxon>Asteraceae</taxon>
        <taxon>Asteroideae</taxon>
        <taxon>Heliantheae alliance</taxon>
        <taxon>Heliantheae</taxon>
        <taxon>Helianthus</taxon>
    </lineage>
</organism>
<reference evidence="2" key="2">
    <citation type="submission" date="2017-02" db="EMBL/GenBank/DDBJ databases">
        <title>Sunflower complete genome.</title>
        <authorList>
            <person name="Langlade N."/>
            <person name="Munos S."/>
        </authorList>
    </citation>
    <scope>NUCLEOTIDE SEQUENCE [LARGE SCALE GENOMIC DNA]</scope>
    <source>
        <tissue evidence="2">Leaves</tissue>
    </source>
</reference>
<keyword evidence="3" id="KW-1185">Reference proteome</keyword>
<gene>
    <name evidence="2" type="ORF">HannXRQ_Chr10g0308001</name>
    <name evidence="1" type="ORF">HanXRQr2_Chr11g0500751</name>
</gene>
<dbReference type="Proteomes" id="UP000215914">
    <property type="component" value="Chromosome 10"/>
</dbReference>